<dbReference type="AlphaFoldDB" id="A0A0C9WBD2"/>
<gene>
    <name evidence="3" type="ORF">HYDPIDRAFT_116361</name>
</gene>
<feature type="transmembrane region" description="Helical" evidence="1">
    <location>
        <begin position="93"/>
        <end position="112"/>
    </location>
</feature>
<dbReference type="InterPro" id="IPR045340">
    <property type="entry name" value="DUF6533"/>
</dbReference>
<sequence length="310" mass="34964">MSTMSLADLQALYESTARIVYTTRICQFVPSVLMVYDHILSFDQEVEHIWGRALSAPTVLYILLRYLGTAYGIFSGVAFLMAPMPEIFGKVFIYIQGWPSSIIVWLVQIILQMRIHALYGRKKLLFYLVTAAFVIEIAAMSTILIIGNVLAETTNEPLPGLNVCTDTNTPKIFYSYWLPVIGFEGILCILALYAGFEHSQNRFKGPGGGRLVDAIIKGNVLYFVFILVACIVNAVMWQTLPYQWLEVPEGFPECVEVIVGCRLLLHLRQTFARTVKESRGDTYVLSELYFIPHRSPQANAMDAVFANSRH</sequence>
<dbReference type="Pfam" id="PF20151">
    <property type="entry name" value="DUF6533"/>
    <property type="match status" value="1"/>
</dbReference>
<dbReference type="EMBL" id="KN839865">
    <property type="protein sequence ID" value="KIJ61106.1"/>
    <property type="molecule type" value="Genomic_DNA"/>
</dbReference>
<organism evidence="3 4">
    <name type="scientific">Hydnomerulius pinastri MD-312</name>
    <dbReference type="NCBI Taxonomy" id="994086"/>
    <lineage>
        <taxon>Eukaryota</taxon>
        <taxon>Fungi</taxon>
        <taxon>Dikarya</taxon>
        <taxon>Basidiomycota</taxon>
        <taxon>Agaricomycotina</taxon>
        <taxon>Agaricomycetes</taxon>
        <taxon>Agaricomycetidae</taxon>
        <taxon>Boletales</taxon>
        <taxon>Boletales incertae sedis</taxon>
        <taxon>Leucogyrophana</taxon>
    </lineage>
</organism>
<feature type="transmembrane region" description="Helical" evidence="1">
    <location>
        <begin position="59"/>
        <end position="81"/>
    </location>
</feature>
<feature type="transmembrane region" description="Helical" evidence="1">
    <location>
        <begin position="176"/>
        <end position="196"/>
    </location>
</feature>
<accession>A0A0C9WBD2</accession>
<proteinExistence type="predicted"/>
<evidence type="ECO:0000313" key="3">
    <source>
        <dbReference type="EMBL" id="KIJ61106.1"/>
    </source>
</evidence>
<evidence type="ECO:0000256" key="1">
    <source>
        <dbReference type="SAM" id="Phobius"/>
    </source>
</evidence>
<feature type="domain" description="DUF6533" evidence="2">
    <location>
        <begin position="26"/>
        <end position="68"/>
    </location>
</feature>
<dbReference type="OrthoDB" id="3349377at2759"/>
<evidence type="ECO:0000313" key="4">
    <source>
        <dbReference type="Proteomes" id="UP000053820"/>
    </source>
</evidence>
<keyword evidence="4" id="KW-1185">Reference proteome</keyword>
<protein>
    <recommendedName>
        <fullName evidence="2">DUF6533 domain-containing protein</fullName>
    </recommendedName>
</protein>
<keyword evidence="1" id="KW-0812">Transmembrane</keyword>
<feature type="transmembrane region" description="Helical" evidence="1">
    <location>
        <begin position="124"/>
        <end position="151"/>
    </location>
</feature>
<evidence type="ECO:0000259" key="2">
    <source>
        <dbReference type="Pfam" id="PF20151"/>
    </source>
</evidence>
<feature type="transmembrane region" description="Helical" evidence="1">
    <location>
        <begin position="220"/>
        <end position="240"/>
    </location>
</feature>
<dbReference type="HOGENOM" id="CLU_035509_15_0_1"/>
<name>A0A0C9WBD2_9AGAM</name>
<reference evidence="3 4" key="1">
    <citation type="submission" date="2014-04" db="EMBL/GenBank/DDBJ databases">
        <title>Evolutionary Origins and Diversification of the Mycorrhizal Mutualists.</title>
        <authorList>
            <consortium name="DOE Joint Genome Institute"/>
            <consortium name="Mycorrhizal Genomics Consortium"/>
            <person name="Kohler A."/>
            <person name="Kuo A."/>
            <person name="Nagy L.G."/>
            <person name="Floudas D."/>
            <person name="Copeland A."/>
            <person name="Barry K.W."/>
            <person name="Cichocki N."/>
            <person name="Veneault-Fourrey C."/>
            <person name="LaButti K."/>
            <person name="Lindquist E.A."/>
            <person name="Lipzen A."/>
            <person name="Lundell T."/>
            <person name="Morin E."/>
            <person name="Murat C."/>
            <person name="Riley R."/>
            <person name="Ohm R."/>
            <person name="Sun H."/>
            <person name="Tunlid A."/>
            <person name="Henrissat B."/>
            <person name="Grigoriev I.V."/>
            <person name="Hibbett D.S."/>
            <person name="Martin F."/>
        </authorList>
    </citation>
    <scope>NUCLEOTIDE SEQUENCE [LARGE SCALE GENOMIC DNA]</scope>
    <source>
        <strain evidence="3 4">MD-312</strain>
    </source>
</reference>
<keyword evidence="1" id="KW-1133">Transmembrane helix</keyword>
<keyword evidence="1" id="KW-0472">Membrane</keyword>
<dbReference type="Proteomes" id="UP000053820">
    <property type="component" value="Unassembled WGS sequence"/>
</dbReference>